<protein>
    <recommendedName>
        <fullName evidence="4">Bud neck involved protein</fullName>
    </recommendedName>
</protein>
<feature type="region of interest" description="Disordered" evidence="1">
    <location>
        <begin position="120"/>
        <end position="143"/>
    </location>
</feature>
<dbReference type="EMBL" id="KV921533">
    <property type="protein sequence ID" value="ORE13476.1"/>
    <property type="molecule type" value="Genomic_DNA"/>
</dbReference>
<dbReference type="VEuPathDB" id="FungiDB:BCV72DRAFT_307765"/>
<feature type="compositionally biased region" description="Acidic residues" evidence="1">
    <location>
        <begin position="127"/>
        <end position="140"/>
    </location>
</feature>
<evidence type="ECO:0000256" key="1">
    <source>
        <dbReference type="SAM" id="MobiDB-lite"/>
    </source>
</evidence>
<evidence type="ECO:0008006" key="4">
    <source>
        <dbReference type="Google" id="ProtNLM"/>
    </source>
</evidence>
<dbReference type="PANTHER" id="PTHR12751">
    <property type="entry name" value="PHOSPHATASE AND ACTIN REGULATOR PHACTR"/>
    <property type="match status" value="1"/>
</dbReference>
<dbReference type="AlphaFoldDB" id="A0A1X0RN80"/>
<gene>
    <name evidence="2" type="ORF">BCV71DRAFT_206195</name>
</gene>
<proteinExistence type="predicted"/>
<reference evidence="2 3" key="1">
    <citation type="journal article" date="2016" name="Proc. Natl. Acad. Sci. U.S.A.">
        <title>Lipid metabolic changes in an early divergent fungus govern the establishment of a mutualistic symbiosis with endobacteria.</title>
        <authorList>
            <person name="Lastovetsky O.A."/>
            <person name="Gaspar M.L."/>
            <person name="Mondo S.J."/>
            <person name="LaButti K.M."/>
            <person name="Sandor L."/>
            <person name="Grigoriev I.V."/>
            <person name="Henry S.A."/>
            <person name="Pawlowska T.E."/>
        </authorList>
    </citation>
    <scope>NUCLEOTIDE SEQUENCE [LARGE SCALE GENOMIC DNA]</scope>
    <source>
        <strain evidence="2 3">ATCC 11559</strain>
    </source>
</reference>
<dbReference type="GO" id="GO:0003779">
    <property type="term" value="F:actin binding"/>
    <property type="evidence" value="ECO:0007669"/>
    <property type="project" value="TreeGrafter"/>
</dbReference>
<evidence type="ECO:0000313" key="3">
    <source>
        <dbReference type="Proteomes" id="UP000242381"/>
    </source>
</evidence>
<evidence type="ECO:0000313" key="2">
    <source>
        <dbReference type="EMBL" id="ORE13476.1"/>
    </source>
</evidence>
<name>A0A1X0RN80_RHIZD</name>
<dbReference type="Proteomes" id="UP000242381">
    <property type="component" value="Unassembled WGS sequence"/>
</dbReference>
<sequence>MAMNEHDMNQIIHEVQSLSIDYNHHRNDLNAITQSCIWENEDKVDHHAVIQSYLDPQCMLHNSLTSLHEKKRLYKMKSALKRVLGLKQKKHQPLPVISHDASLSSDSGCTSTTVAGQSIKSLTMADNDNDNDGNDDDDDTISQNTSTTAQHRLSICGLPICPFRNKASMAHPKQSVMTKSILKKPNKSTRWSSVTLRRKTQISNLKKRKSHLGSMRLTIQFNQYVTVYETYSRQDYDRTSDPEAICTRLTPVIAQEIKQELNHFKLYEMPVHESSRMYTHFFI</sequence>
<dbReference type="PANTHER" id="PTHR12751:SF18">
    <property type="entry name" value="PHOSPHATASE AND ACTIN REGULATOR 1"/>
    <property type="match status" value="1"/>
</dbReference>
<accession>A0A1X0RN80</accession>
<dbReference type="GO" id="GO:0030036">
    <property type="term" value="P:actin cytoskeleton organization"/>
    <property type="evidence" value="ECO:0007669"/>
    <property type="project" value="TreeGrafter"/>
</dbReference>
<organism evidence="2 3">
    <name type="scientific">Rhizopus microsporus</name>
    <dbReference type="NCBI Taxonomy" id="58291"/>
    <lineage>
        <taxon>Eukaryota</taxon>
        <taxon>Fungi</taxon>
        <taxon>Fungi incertae sedis</taxon>
        <taxon>Mucoromycota</taxon>
        <taxon>Mucoromycotina</taxon>
        <taxon>Mucoromycetes</taxon>
        <taxon>Mucorales</taxon>
        <taxon>Mucorineae</taxon>
        <taxon>Rhizopodaceae</taxon>
        <taxon>Rhizopus</taxon>
    </lineage>
</organism>